<organism evidence="2 3">
    <name type="scientific">Candidatus Competibacter denitrificans Run_A_D11</name>
    <dbReference type="NCBI Taxonomy" id="1400863"/>
    <lineage>
        <taxon>Bacteria</taxon>
        <taxon>Pseudomonadati</taxon>
        <taxon>Pseudomonadota</taxon>
        <taxon>Gammaproteobacteria</taxon>
        <taxon>Candidatus Competibacteraceae</taxon>
        <taxon>Candidatus Competibacter</taxon>
    </lineage>
</organism>
<gene>
    <name evidence="2" type="ORF">BN873_150104</name>
</gene>
<feature type="domain" description="Bacterial transcriptional activator" evidence="1">
    <location>
        <begin position="924"/>
        <end position="1029"/>
    </location>
</feature>
<comment type="caution">
    <text evidence="2">The sequence shown here is derived from an EMBL/GenBank/DDBJ whole genome shotgun (WGS) entry which is preliminary data.</text>
</comment>
<protein>
    <recommendedName>
        <fullName evidence="1">Bacterial transcriptional activator domain-containing protein</fullName>
    </recommendedName>
</protein>
<dbReference type="Proteomes" id="UP000035760">
    <property type="component" value="Unassembled WGS sequence"/>
</dbReference>
<keyword evidence="3" id="KW-1185">Reference proteome</keyword>
<dbReference type="SUPFAM" id="SSF48452">
    <property type="entry name" value="TPR-like"/>
    <property type="match status" value="1"/>
</dbReference>
<dbReference type="Gene3D" id="1.25.40.10">
    <property type="entry name" value="Tetratricopeptide repeat domain"/>
    <property type="match status" value="1"/>
</dbReference>
<dbReference type="Pfam" id="PF25873">
    <property type="entry name" value="WHD_MalT"/>
    <property type="match status" value="1"/>
</dbReference>
<dbReference type="InterPro" id="IPR011990">
    <property type="entry name" value="TPR-like_helical_dom_sf"/>
</dbReference>
<dbReference type="GO" id="GO:0006355">
    <property type="term" value="P:regulation of DNA-templated transcription"/>
    <property type="evidence" value="ECO:0007669"/>
    <property type="project" value="InterPro"/>
</dbReference>
<proteinExistence type="predicted"/>
<dbReference type="GO" id="GO:0003677">
    <property type="term" value="F:DNA binding"/>
    <property type="evidence" value="ECO:0007669"/>
    <property type="project" value="InterPro"/>
</dbReference>
<dbReference type="SUPFAM" id="SSF46894">
    <property type="entry name" value="C-terminal effector domain of the bipartite response regulators"/>
    <property type="match status" value="1"/>
</dbReference>
<dbReference type="Gene3D" id="1.10.10.10">
    <property type="entry name" value="Winged helix-like DNA-binding domain superfamily/Winged helix DNA-binding domain"/>
    <property type="match status" value="1"/>
</dbReference>
<dbReference type="InterPro" id="IPR059106">
    <property type="entry name" value="WHD_MalT"/>
</dbReference>
<reference evidence="2" key="1">
    <citation type="submission" date="2013-07" db="EMBL/GenBank/DDBJ databases">
        <authorList>
            <person name="McIlroy S."/>
        </authorList>
    </citation>
    <scope>NUCLEOTIDE SEQUENCE [LARGE SCALE GENOMIC DNA]</scope>
    <source>
        <strain evidence="2">Run_A_D11</strain>
    </source>
</reference>
<dbReference type="InterPro" id="IPR051677">
    <property type="entry name" value="AfsR-DnrI-RedD_regulator"/>
</dbReference>
<dbReference type="SUPFAM" id="SSF52540">
    <property type="entry name" value="P-loop containing nucleoside triphosphate hydrolases"/>
    <property type="match status" value="1"/>
</dbReference>
<dbReference type="STRING" id="1400863.BN873_150104"/>
<name>W6M1M2_9GAMM</name>
<dbReference type="InterPro" id="IPR027417">
    <property type="entry name" value="P-loop_NTPase"/>
</dbReference>
<evidence type="ECO:0000313" key="3">
    <source>
        <dbReference type="Proteomes" id="UP000035760"/>
    </source>
</evidence>
<dbReference type="Gene3D" id="3.40.50.300">
    <property type="entry name" value="P-loop containing nucleotide triphosphate hydrolases"/>
    <property type="match status" value="1"/>
</dbReference>
<accession>W6M1M2</accession>
<dbReference type="SMART" id="SM01043">
    <property type="entry name" value="BTAD"/>
    <property type="match status" value="1"/>
</dbReference>
<evidence type="ECO:0000259" key="1">
    <source>
        <dbReference type="SMART" id="SM01043"/>
    </source>
</evidence>
<sequence>MATNSGLAIANPAVGLAKLNRPWLPAVLPRERLFQRLDSVQSQPCTWIGAPGGYGKTTLAASYVEMRGLPCLWYQLDEDDADLATFFYYLGLAADSLGDGPPLPLLTPESQQDIPAFTRRYIRLLCQRLNPPFILLLDNYHRLPAEATFHGMLAEALNDLPSGVRCLVTSRGEPPLALSRARLHGQLAIISMEELRLTLPEAQGIADLEPDHRPTIEDVQRLHEQVQGWAAGLTLLLRDAQIPFISRPLPASALLFDYFATEVFKHTDQPTQQFLLKTAFFPKMTAAMASQMIDSGDAAEYLNALVRSHYFTFRNDTTEPSYQYHDLFRDFLLRRGAQTFNATDYTHHQRRAAVILEAVGDLSAAVELRQALGDWEELSRLVQQHGQTLLRQGRSQLLETWLHGFPPTMRDQSPWLLFWLGQCKLHHNPVGARKTLVRAYRRFKHLGDSPGVWLTWVTITDSYCLAWDNFKAARGWLVEFEYLQQRYPGIPVPDLEARVVCGVFNMMLYAWPEHPRFAYWEQRLVQLLQSRCPPEIYLISLVSLLLHYVWNTGQRAKATWALTLLRNANADTSDVPPVLRCLGYWGKFCYQYLFEGNSIECLTLAKTASAIATRYGIQVIEPSLSGFVVIHLNEGRLEAGRTALERFKPVVHSLRPVEQLHYHWLCGWEAWLSGRLAEAAELLQQSLPASHQTFYHATGMIQWGLAQVQASLGNRSSALRHLAGMRFWIRAANSQIGRFARTLATAQFALDWGRRERSLRLLRAAFTIGRREGYLCFPFFKSEDLSRLCMTALDAGIEVEYVRTLIQKRGLLPDSTVPASERWPWPVKLYTLGRFALVIDEQPLTFGRKAQHKPLQLLKILLSWGGRDVEQARIADALWPDADGDTAQQTLTTTLHRLRKLLGHDEAVYLRDSRLSLDPRYCWVDLWCLERRINQAHEHIRERKTTAAAADMATLAHSLLGAYRGSFLGQDNETWALQARQRLQNRYLKILEEIGAHLEDQQDWDGARACYQRGMELAPASERCRQGLRRCNPSLESC</sequence>
<dbReference type="InterPro" id="IPR005158">
    <property type="entry name" value="BTAD"/>
</dbReference>
<dbReference type="PANTHER" id="PTHR35807">
    <property type="entry name" value="TRANSCRIPTIONAL REGULATOR REDD-RELATED"/>
    <property type="match status" value="1"/>
</dbReference>
<evidence type="ECO:0000313" key="2">
    <source>
        <dbReference type="EMBL" id="CDI01316.1"/>
    </source>
</evidence>
<dbReference type="OrthoDB" id="9816555at2"/>
<dbReference type="AlphaFoldDB" id="W6M1M2"/>
<dbReference type="InterPro" id="IPR016032">
    <property type="entry name" value="Sig_transdc_resp-reg_C-effctor"/>
</dbReference>
<reference evidence="2" key="2">
    <citation type="submission" date="2014-03" db="EMBL/GenBank/DDBJ databases">
        <title>Candidatus Competibacter-lineage genomes retrieved from metagenomes reveal functional metabolic diversity.</title>
        <authorList>
            <person name="McIlroy S.J."/>
            <person name="Albertsen M."/>
            <person name="Andresen E.K."/>
            <person name="Saunders A.M."/>
            <person name="Kristiansen R."/>
            <person name="Stokholm-Bjerregaard M."/>
            <person name="Nielsen K.L."/>
            <person name="Nielsen P.H."/>
        </authorList>
    </citation>
    <scope>NUCLEOTIDE SEQUENCE</scope>
    <source>
        <strain evidence="2">Run_A_D11</strain>
    </source>
</reference>
<dbReference type="RefSeq" id="WP_048670428.1">
    <property type="nucleotide sequence ID" value="NZ_CBTJ020000020.1"/>
</dbReference>
<dbReference type="InterPro" id="IPR036388">
    <property type="entry name" value="WH-like_DNA-bd_sf"/>
</dbReference>
<dbReference type="EMBL" id="CBTJ020000020">
    <property type="protein sequence ID" value="CDI01316.1"/>
    <property type="molecule type" value="Genomic_DNA"/>
</dbReference>